<dbReference type="NCBIfam" id="NF038404">
    <property type="entry name" value="perm_prefix_2"/>
    <property type="match status" value="1"/>
</dbReference>
<gene>
    <name evidence="1" type="ORF">KK062_03130</name>
</gene>
<sequence length="72" mass="8757">MKPTPRPPHLFLRFFRWYCNPQLLRHIEGDLMEIFHERVMQRGARRASRQFMIDVLLLFRPGIVRHKKAITS</sequence>
<dbReference type="InterPro" id="IPR047699">
    <property type="entry name" value="Permease_put_prefix"/>
</dbReference>
<organism evidence="1 2">
    <name type="scientific">Dawidia cretensis</name>
    <dbReference type="NCBI Taxonomy" id="2782350"/>
    <lineage>
        <taxon>Bacteria</taxon>
        <taxon>Pseudomonadati</taxon>
        <taxon>Bacteroidota</taxon>
        <taxon>Cytophagia</taxon>
        <taxon>Cytophagales</taxon>
        <taxon>Chryseotaleaceae</taxon>
        <taxon>Dawidia</taxon>
    </lineage>
</organism>
<dbReference type="RefSeq" id="WP_254082772.1">
    <property type="nucleotide sequence ID" value="NZ_JAHESE010000001.1"/>
</dbReference>
<dbReference type="EMBL" id="JAHESE010000001">
    <property type="protein sequence ID" value="MBT1707197.1"/>
    <property type="molecule type" value="Genomic_DNA"/>
</dbReference>
<evidence type="ECO:0000313" key="2">
    <source>
        <dbReference type="Proteomes" id="UP001319080"/>
    </source>
</evidence>
<protein>
    <submittedName>
        <fullName evidence="1">Uncharacterized protein</fullName>
    </submittedName>
</protein>
<dbReference type="Proteomes" id="UP001319080">
    <property type="component" value="Unassembled WGS sequence"/>
</dbReference>
<name>A0AAP2DW07_9BACT</name>
<accession>A0AAP2DW07</accession>
<reference evidence="1 2" key="1">
    <citation type="submission" date="2021-05" db="EMBL/GenBank/DDBJ databases">
        <title>A Polyphasic approach of four new species of the genus Ohtaekwangia: Ohtaekwangia histidinii sp. nov., Ohtaekwangia cretensis sp. nov., Ohtaekwangia indiensis sp. nov., Ohtaekwangia reichenbachii sp. nov. from diverse environment.</title>
        <authorList>
            <person name="Octaviana S."/>
        </authorList>
    </citation>
    <scope>NUCLEOTIDE SEQUENCE [LARGE SCALE GENOMIC DNA]</scope>
    <source>
        <strain evidence="1 2">PWU5</strain>
    </source>
</reference>
<keyword evidence="2" id="KW-1185">Reference proteome</keyword>
<comment type="caution">
    <text evidence="1">The sequence shown here is derived from an EMBL/GenBank/DDBJ whole genome shotgun (WGS) entry which is preliminary data.</text>
</comment>
<evidence type="ECO:0000313" key="1">
    <source>
        <dbReference type="EMBL" id="MBT1707197.1"/>
    </source>
</evidence>
<proteinExistence type="predicted"/>
<dbReference type="AlphaFoldDB" id="A0AAP2DW07"/>